<dbReference type="PANTHER" id="PTHR30055:SF234">
    <property type="entry name" value="HTH-TYPE TRANSCRIPTIONAL REGULATOR BETI"/>
    <property type="match status" value="1"/>
</dbReference>
<evidence type="ECO:0000256" key="2">
    <source>
        <dbReference type="ARBA" id="ARBA00023125"/>
    </source>
</evidence>
<dbReference type="GO" id="GO:0000976">
    <property type="term" value="F:transcription cis-regulatory region binding"/>
    <property type="evidence" value="ECO:0007669"/>
    <property type="project" value="TreeGrafter"/>
</dbReference>
<dbReference type="PANTHER" id="PTHR30055">
    <property type="entry name" value="HTH-TYPE TRANSCRIPTIONAL REGULATOR RUTR"/>
    <property type="match status" value="1"/>
</dbReference>
<dbReference type="Gene3D" id="1.10.357.10">
    <property type="entry name" value="Tetracycline Repressor, domain 2"/>
    <property type="match status" value="1"/>
</dbReference>
<dbReference type="SUPFAM" id="SSF48498">
    <property type="entry name" value="Tetracyclin repressor-like, C-terminal domain"/>
    <property type="match status" value="1"/>
</dbReference>
<gene>
    <name evidence="4" type="ORF">KR76_23190</name>
</gene>
<dbReference type="RefSeq" id="WP_052139019.1">
    <property type="nucleotide sequence ID" value="NZ_BJMC01000014.1"/>
</dbReference>
<evidence type="ECO:0000313" key="5">
    <source>
        <dbReference type="Proteomes" id="UP000030300"/>
    </source>
</evidence>
<evidence type="ECO:0000313" key="4">
    <source>
        <dbReference type="EMBL" id="AJR18720.1"/>
    </source>
</evidence>
<dbReference type="OrthoDB" id="5112469at2"/>
<dbReference type="PRINTS" id="PR00455">
    <property type="entry name" value="HTHTETR"/>
</dbReference>
<sequence>MTLPPTRQALVDAAVDVFTEKGLHGARVIDVTKRAGVAAGSFYTYFDTKEGLFLEVVEQARQALAADVPRARFSDADSARAWLHDVVRLQVARLAEGAATWRMINAAALGNVQVATALRDQADPLTRTLTDELGFWAEQGWIDPGVDSAVVVDALIALTEQAVQQWSHDEAGFDLDAATAAVADAWTALLRMPPRGAGR</sequence>
<dbReference type="InterPro" id="IPR001647">
    <property type="entry name" value="HTH_TetR"/>
</dbReference>
<evidence type="ECO:0000256" key="3">
    <source>
        <dbReference type="ARBA" id="ARBA00023163"/>
    </source>
</evidence>
<keyword evidence="1" id="KW-0805">Transcription regulation</keyword>
<dbReference type="InterPro" id="IPR009057">
    <property type="entry name" value="Homeodomain-like_sf"/>
</dbReference>
<dbReference type="EMBL" id="CP009896">
    <property type="protein sequence ID" value="AJR18720.1"/>
    <property type="molecule type" value="Genomic_DNA"/>
</dbReference>
<accession>A0A0C5XBP6</accession>
<keyword evidence="3" id="KW-0804">Transcription</keyword>
<protein>
    <submittedName>
        <fullName evidence="4">Transcriptional regulator, TetR family</fullName>
    </submittedName>
</protein>
<dbReference type="GO" id="GO:0003700">
    <property type="term" value="F:DNA-binding transcription factor activity"/>
    <property type="evidence" value="ECO:0007669"/>
    <property type="project" value="TreeGrafter"/>
</dbReference>
<dbReference type="SUPFAM" id="SSF46689">
    <property type="entry name" value="Homeodomain-like"/>
    <property type="match status" value="1"/>
</dbReference>
<dbReference type="AlphaFoldDB" id="A0A0C5XBP6"/>
<dbReference type="InterPro" id="IPR036271">
    <property type="entry name" value="Tet_transcr_reg_TetR-rel_C_sf"/>
</dbReference>
<dbReference type="STRING" id="2045.KR76_23190"/>
<dbReference type="Pfam" id="PF00440">
    <property type="entry name" value="TetR_N"/>
    <property type="match status" value="1"/>
</dbReference>
<evidence type="ECO:0000256" key="1">
    <source>
        <dbReference type="ARBA" id="ARBA00023015"/>
    </source>
</evidence>
<dbReference type="Proteomes" id="UP000030300">
    <property type="component" value="Chromosome"/>
</dbReference>
<dbReference type="HOGENOM" id="CLU_069356_12_6_11"/>
<dbReference type="PROSITE" id="PS50977">
    <property type="entry name" value="HTH_TETR_2"/>
    <property type="match status" value="1"/>
</dbReference>
<keyword evidence="5" id="KW-1185">Reference proteome</keyword>
<keyword evidence="2" id="KW-0238">DNA-binding</keyword>
<reference evidence="4 5" key="1">
    <citation type="journal article" date="2015" name="Genome Announc.">
        <title>Complete Genome Sequence of Steroid-Transforming Nocardioides simplex VKM Ac-2033D.</title>
        <authorList>
            <person name="Shtratnikova V.Y."/>
            <person name="Schelkunov M.I."/>
            <person name="Pekov Y.A."/>
            <person name="Fokina V.V."/>
            <person name="Logacheva M.D."/>
            <person name="Sokolov S.L."/>
            <person name="Bragin E.Y."/>
            <person name="Ashapkin V.V."/>
            <person name="Donova M.V."/>
        </authorList>
    </citation>
    <scope>NUCLEOTIDE SEQUENCE [LARGE SCALE GENOMIC DNA]</scope>
    <source>
        <strain evidence="4 5">VKM Ac-2033D</strain>
    </source>
</reference>
<organism evidence="4 5">
    <name type="scientific">Nocardioides simplex</name>
    <name type="common">Arthrobacter simplex</name>
    <dbReference type="NCBI Taxonomy" id="2045"/>
    <lineage>
        <taxon>Bacteria</taxon>
        <taxon>Bacillati</taxon>
        <taxon>Actinomycetota</taxon>
        <taxon>Actinomycetes</taxon>
        <taxon>Propionibacteriales</taxon>
        <taxon>Nocardioidaceae</taxon>
        <taxon>Pimelobacter</taxon>
    </lineage>
</organism>
<dbReference type="InterPro" id="IPR050109">
    <property type="entry name" value="HTH-type_TetR-like_transc_reg"/>
</dbReference>
<dbReference type="GeneID" id="96612649"/>
<proteinExistence type="predicted"/>
<dbReference type="KEGG" id="psim:KR76_23190"/>
<name>A0A0C5XBP6_NOCSI</name>